<accession>A0AAD9UBR7</accession>
<name>A0AAD9UBR7_9ROSI</name>
<sequence length="290" mass="32731">MELDEIDLEATDFGSSVLLKKIPNGLCLQGFAHRRLTFLLIDSGRVNVNARDHWDTIAHYYDCLASQFDVARMLFESGTIRSYHTFDSDKCNSQAIEVDLVEEAGLSPKSTYEIMGNVEKDSKNNFHGSRCGYGQSYFTDPCFSLLLNLYVSAALACTPCMDPTLHYRYFELLMHAIEANDKENISILESIIWGRFHGYVLSSQPITLNVDYSMVNPEFVLSSANPLGSTFVGVYSDMSKTIRQTSRASPKEKVRLANNLKIVLQTLKMKDVSRERRARMLRKAAAHQVA</sequence>
<organism evidence="1 2">
    <name type="scientific">Dipteronia dyeriana</name>
    <dbReference type="NCBI Taxonomy" id="168575"/>
    <lineage>
        <taxon>Eukaryota</taxon>
        <taxon>Viridiplantae</taxon>
        <taxon>Streptophyta</taxon>
        <taxon>Embryophyta</taxon>
        <taxon>Tracheophyta</taxon>
        <taxon>Spermatophyta</taxon>
        <taxon>Magnoliopsida</taxon>
        <taxon>eudicotyledons</taxon>
        <taxon>Gunneridae</taxon>
        <taxon>Pentapetalae</taxon>
        <taxon>rosids</taxon>
        <taxon>malvids</taxon>
        <taxon>Sapindales</taxon>
        <taxon>Sapindaceae</taxon>
        <taxon>Hippocastanoideae</taxon>
        <taxon>Acereae</taxon>
        <taxon>Dipteronia</taxon>
    </lineage>
</organism>
<comment type="caution">
    <text evidence="1">The sequence shown here is derived from an EMBL/GenBank/DDBJ whole genome shotgun (WGS) entry which is preliminary data.</text>
</comment>
<evidence type="ECO:0000313" key="1">
    <source>
        <dbReference type="EMBL" id="KAK2651130.1"/>
    </source>
</evidence>
<dbReference type="EMBL" id="JANJYI010000005">
    <property type="protein sequence ID" value="KAK2651130.1"/>
    <property type="molecule type" value="Genomic_DNA"/>
</dbReference>
<keyword evidence="2" id="KW-1185">Reference proteome</keyword>
<reference evidence="1" key="1">
    <citation type="journal article" date="2023" name="Plant J.">
        <title>Genome sequences and population genomics provide insights into the demographic history, inbreeding, and mutation load of two 'living fossil' tree species of Dipteronia.</title>
        <authorList>
            <person name="Feng Y."/>
            <person name="Comes H.P."/>
            <person name="Chen J."/>
            <person name="Zhu S."/>
            <person name="Lu R."/>
            <person name="Zhang X."/>
            <person name="Li P."/>
            <person name="Qiu J."/>
            <person name="Olsen K.M."/>
            <person name="Qiu Y."/>
        </authorList>
    </citation>
    <scope>NUCLEOTIDE SEQUENCE</scope>
    <source>
        <strain evidence="1">KIB01</strain>
    </source>
</reference>
<dbReference type="Proteomes" id="UP001280121">
    <property type="component" value="Unassembled WGS sequence"/>
</dbReference>
<evidence type="ECO:0000313" key="2">
    <source>
        <dbReference type="Proteomes" id="UP001280121"/>
    </source>
</evidence>
<gene>
    <name evidence="1" type="ORF">Ddye_018619</name>
</gene>
<dbReference type="AlphaFoldDB" id="A0AAD9UBR7"/>
<proteinExistence type="predicted"/>
<protein>
    <submittedName>
        <fullName evidence="1">Uncharacterized protein</fullName>
    </submittedName>
</protein>